<feature type="binding site" evidence="9">
    <location>
        <position position="219"/>
    </location>
    <ligand>
        <name>Zn(2+)</name>
        <dbReference type="ChEBI" id="CHEBI:29105"/>
    </ligand>
</feature>
<evidence type="ECO:0000256" key="1">
    <source>
        <dbReference type="ARBA" id="ARBA00011245"/>
    </source>
</evidence>
<dbReference type="InterPro" id="IPR024909">
    <property type="entry name" value="Cys-tRNA/MSH_ligase"/>
</dbReference>
<evidence type="ECO:0000313" key="12">
    <source>
        <dbReference type="EMBL" id="KKQ18111.1"/>
    </source>
</evidence>
<dbReference type="AlphaFoldDB" id="A0A0G0IQ43"/>
<dbReference type="NCBIfam" id="TIGR00435">
    <property type="entry name" value="cysS"/>
    <property type="match status" value="1"/>
</dbReference>
<comment type="subcellular location">
    <subcellularLocation>
        <location evidence="9">Cytoplasm</location>
    </subcellularLocation>
</comment>
<dbReference type="InterPro" id="IPR009080">
    <property type="entry name" value="tRNAsynth_Ia_anticodon-bd"/>
</dbReference>
<evidence type="ECO:0000256" key="7">
    <source>
        <dbReference type="ARBA" id="ARBA00022917"/>
    </source>
</evidence>
<keyword evidence="3 9" id="KW-0479">Metal-binding</keyword>
<evidence type="ECO:0000256" key="2">
    <source>
        <dbReference type="ARBA" id="ARBA00022598"/>
    </source>
</evidence>
<keyword evidence="7 9" id="KW-0648">Protein biosynthesis</keyword>
<comment type="caution">
    <text evidence="12">The sequence shown here is derived from an EMBL/GenBank/DDBJ whole genome shotgun (WGS) entry which is preliminary data.</text>
</comment>
<keyword evidence="4 9" id="KW-0547">Nucleotide-binding</keyword>
<dbReference type="PANTHER" id="PTHR10890">
    <property type="entry name" value="CYSTEINYL-TRNA SYNTHETASE"/>
    <property type="match status" value="1"/>
</dbReference>
<comment type="subunit">
    <text evidence="1 9">Monomer.</text>
</comment>
<evidence type="ECO:0000259" key="10">
    <source>
        <dbReference type="Pfam" id="PF01406"/>
    </source>
</evidence>
<dbReference type="EC" id="6.1.1.16" evidence="9"/>
<reference evidence="12 13" key="1">
    <citation type="journal article" date="2015" name="Nature">
        <title>rRNA introns, odd ribosomes, and small enigmatic genomes across a large radiation of phyla.</title>
        <authorList>
            <person name="Brown C.T."/>
            <person name="Hug L.A."/>
            <person name="Thomas B.C."/>
            <person name="Sharon I."/>
            <person name="Castelle C.J."/>
            <person name="Singh A."/>
            <person name="Wilkins M.J."/>
            <person name="Williams K.H."/>
            <person name="Banfield J.F."/>
        </authorList>
    </citation>
    <scope>NUCLEOTIDE SEQUENCE [LARGE SCALE GENOMIC DNA]</scope>
</reference>
<keyword evidence="2 9" id="KW-0436">Ligase</keyword>
<dbReference type="EMBL" id="LBSM01000009">
    <property type="protein sequence ID" value="KKQ18111.1"/>
    <property type="molecule type" value="Genomic_DNA"/>
</dbReference>
<dbReference type="GO" id="GO:0005524">
    <property type="term" value="F:ATP binding"/>
    <property type="evidence" value="ECO:0007669"/>
    <property type="project" value="UniProtKB-UniRule"/>
</dbReference>
<evidence type="ECO:0000259" key="11">
    <source>
        <dbReference type="Pfam" id="PF23493"/>
    </source>
</evidence>
<keyword evidence="6 9" id="KW-0067">ATP-binding</keyword>
<dbReference type="PRINTS" id="PR00983">
    <property type="entry name" value="TRNASYNTHCYS"/>
</dbReference>
<organism evidence="12 13">
    <name type="scientific">Berkelbacteria bacterium GW2011_GWA1_36_9</name>
    <dbReference type="NCBI Taxonomy" id="1618331"/>
    <lineage>
        <taxon>Bacteria</taxon>
        <taxon>Candidatus Berkelbacteria</taxon>
    </lineage>
</organism>
<dbReference type="GO" id="GO:0005829">
    <property type="term" value="C:cytosol"/>
    <property type="evidence" value="ECO:0007669"/>
    <property type="project" value="TreeGrafter"/>
</dbReference>
<feature type="domain" description="Cysteinyl-tRNA ligase anticodon binding" evidence="11">
    <location>
        <begin position="393"/>
        <end position="433"/>
    </location>
</feature>
<dbReference type="Gene3D" id="3.40.50.620">
    <property type="entry name" value="HUPs"/>
    <property type="match status" value="1"/>
</dbReference>
<comment type="similarity">
    <text evidence="9">Belongs to the class-I aminoacyl-tRNA synthetase family.</text>
</comment>
<dbReference type="InterPro" id="IPR014729">
    <property type="entry name" value="Rossmann-like_a/b/a_fold"/>
</dbReference>
<keyword evidence="5 9" id="KW-0862">Zinc</keyword>
<feature type="binding site" evidence="9">
    <location>
        <position position="248"/>
    </location>
    <ligand>
        <name>Zn(2+)</name>
        <dbReference type="ChEBI" id="CHEBI:29105"/>
    </ligand>
</feature>
<accession>A0A0G0IQ43</accession>
<evidence type="ECO:0000256" key="4">
    <source>
        <dbReference type="ARBA" id="ARBA00022741"/>
    </source>
</evidence>
<dbReference type="InterPro" id="IPR056411">
    <property type="entry name" value="CysS_C"/>
</dbReference>
<dbReference type="GO" id="GO:0006423">
    <property type="term" value="P:cysteinyl-tRNA aminoacylation"/>
    <property type="evidence" value="ECO:0007669"/>
    <property type="project" value="UniProtKB-UniRule"/>
</dbReference>
<evidence type="ECO:0000256" key="9">
    <source>
        <dbReference type="HAMAP-Rule" id="MF_00041"/>
    </source>
</evidence>
<dbReference type="Gene3D" id="1.20.120.1910">
    <property type="entry name" value="Cysteine-tRNA ligase, C-terminal anti-codon recognition domain"/>
    <property type="match status" value="1"/>
</dbReference>
<proteinExistence type="inferred from homology"/>
<sequence>MLKIYNSLNHKKEEFKPLQDKKVGIYVCGPTVYAPSHLGHARTWIFFDWLRRYLIYKDYKVKFVQNITDVGHLVGDTEEGEDKIEKIAKVEGKTPSEIAKTYEKAYFKNLEELNILKPSDSPRATENISEIIDYLEVLLKNGYAYEVSGNVYFNVSKFAQYGKLSSRKTEKALQETRVKKDTLKKNQEDFALWLKAEKEHLQKWPSPWGEGYPGWHIECSVMAEKNLGQPFDIHGGGTDNIFPHHENEIAQSWGYAQKPLANYFLHSGMLFVNHKKMSKSLGNFITISNALEQWDADTIKLAFMMTHWQKPFDWGKSAISEAKKIKERLVRAKMEAQDVKTGFPTEIEEVLDNDFNAPQALALVLTQLSKLSKHDFEILEEIFGLELISVIHLTPKQKEMIKEREIAREKGDFKKADDIRKTLEKKGIILEDTAIGTRVLTE</sequence>
<evidence type="ECO:0000256" key="5">
    <source>
        <dbReference type="ARBA" id="ARBA00022833"/>
    </source>
</evidence>
<feature type="domain" description="tRNA synthetases class I catalytic" evidence="10">
    <location>
        <begin position="15"/>
        <end position="323"/>
    </location>
</feature>
<evidence type="ECO:0000313" key="13">
    <source>
        <dbReference type="Proteomes" id="UP000034508"/>
    </source>
</evidence>
<dbReference type="HAMAP" id="MF_00041">
    <property type="entry name" value="Cys_tRNA_synth"/>
    <property type="match status" value="1"/>
</dbReference>
<gene>
    <name evidence="9" type="primary">cysS</name>
    <name evidence="12" type="ORF">US31_C0009G0010</name>
</gene>
<evidence type="ECO:0000256" key="3">
    <source>
        <dbReference type="ARBA" id="ARBA00022723"/>
    </source>
</evidence>
<feature type="short sequence motif" description="'KMSKS' region" evidence="9">
    <location>
        <begin position="276"/>
        <end position="280"/>
    </location>
</feature>
<dbReference type="GO" id="GO:0004817">
    <property type="term" value="F:cysteine-tRNA ligase activity"/>
    <property type="evidence" value="ECO:0007669"/>
    <property type="project" value="UniProtKB-UniRule"/>
</dbReference>
<dbReference type="Proteomes" id="UP000034508">
    <property type="component" value="Unassembled WGS sequence"/>
</dbReference>
<dbReference type="PANTHER" id="PTHR10890:SF3">
    <property type="entry name" value="CYSTEINE--TRNA LIGASE, CYTOPLASMIC"/>
    <property type="match status" value="1"/>
</dbReference>
<feature type="short sequence motif" description="'HIGH' region" evidence="9">
    <location>
        <begin position="30"/>
        <end position="40"/>
    </location>
</feature>
<dbReference type="Pfam" id="PF23493">
    <property type="entry name" value="CysS_C"/>
    <property type="match status" value="1"/>
</dbReference>
<comment type="catalytic activity">
    <reaction evidence="9">
        <text>tRNA(Cys) + L-cysteine + ATP = L-cysteinyl-tRNA(Cys) + AMP + diphosphate</text>
        <dbReference type="Rhea" id="RHEA:17773"/>
        <dbReference type="Rhea" id="RHEA-COMP:9661"/>
        <dbReference type="Rhea" id="RHEA-COMP:9679"/>
        <dbReference type="ChEBI" id="CHEBI:30616"/>
        <dbReference type="ChEBI" id="CHEBI:33019"/>
        <dbReference type="ChEBI" id="CHEBI:35235"/>
        <dbReference type="ChEBI" id="CHEBI:78442"/>
        <dbReference type="ChEBI" id="CHEBI:78517"/>
        <dbReference type="ChEBI" id="CHEBI:456215"/>
        <dbReference type="EC" id="6.1.1.16"/>
    </reaction>
</comment>
<dbReference type="SUPFAM" id="SSF52374">
    <property type="entry name" value="Nucleotidylyl transferase"/>
    <property type="match status" value="1"/>
</dbReference>
<dbReference type="GO" id="GO:0008270">
    <property type="term" value="F:zinc ion binding"/>
    <property type="evidence" value="ECO:0007669"/>
    <property type="project" value="UniProtKB-UniRule"/>
</dbReference>
<dbReference type="SUPFAM" id="SSF47323">
    <property type="entry name" value="Anticodon-binding domain of a subclass of class I aminoacyl-tRNA synthetases"/>
    <property type="match status" value="1"/>
</dbReference>
<keyword evidence="8 9" id="KW-0030">Aminoacyl-tRNA synthetase</keyword>
<keyword evidence="9" id="KW-0963">Cytoplasm</keyword>
<name>A0A0G0IQ43_9BACT</name>
<dbReference type="Pfam" id="PF01406">
    <property type="entry name" value="tRNA-synt_1e"/>
    <property type="match status" value="1"/>
</dbReference>
<evidence type="ECO:0000256" key="6">
    <source>
        <dbReference type="ARBA" id="ARBA00022840"/>
    </source>
</evidence>
<feature type="binding site" evidence="9">
    <location>
        <position position="28"/>
    </location>
    <ligand>
        <name>Zn(2+)</name>
        <dbReference type="ChEBI" id="CHEBI:29105"/>
    </ligand>
</feature>
<dbReference type="PATRIC" id="fig|1618331.3.peg.566"/>
<dbReference type="InterPro" id="IPR032678">
    <property type="entry name" value="tRNA-synt_1_cat_dom"/>
</dbReference>
<comment type="cofactor">
    <cofactor evidence="9">
        <name>Zn(2+)</name>
        <dbReference type="ChEBI" id="CHEBI:29105"/>
    </cofactor>
    <text evidence="9">Binds 1 zinc ion per subunit.</text>
</comment>
<feature type="binding site" evidence="9">
    <location>
        <position position="244"/>
    </location>
    <ligand>
        <name>Zn(2+)</name>
        <dbReference type="ChEBI" id="CHEBI:29105"/>
    </ligand>
</feature>
<dbReference type="InterPro" id="IPR015803">
    <property type="entry name" value="Cys-tRNA-ligase"/>
</dbReference>
<feature type="binding site" evidence="9">
    <location>
        <position position="279"/>
    </location>
    <ligand>
        <name>ATP</name>
        <dbReference type="ChEBI" id="CHEBI:30616"/>
    </ligand>
</feature>
<evidence type="ECO:0000256" key="8">
    <source>
        <dbReference type="ARBA" id="ARBA00023146"/>
    </source>
</evidence>
<dbReference type="CDD" id="cd00672">
    <property type="entry name" value="CysRS_core"/>
    <property type="match status" value="1"/>
</dbReference>
<protein>
    <recommendedName>
        <fullName evidence="9">Cysteine--tRNA ligase</fullName>
        <ecNumber evidence="9">6.1.1.16</ecNumber>
    </recommendedName>
    <alternativeName>
        <fullName evidence="9">Cysteinyl-tRNA synthetase</fullName>
        <shortName evidence="9">CysRS</shortName>
    </alternativeName>
</protein>